<evidence type="ECO:0000313" key="3">
    <source>
        <dbReference type="Proteomes" id="UP001604277"/>
    </source>
</evidence>
<sequence>MGNPHILPAPEATTDVPSTSIPARPVPPLGNVRQSVKRKAGAKSGEKVSRCPRLPLLVSANTSTLDPTWTSWIQQSWENYLQRLPLQQHQFINIGLLPLGRRQTPRK</sequence>
<evidence type="ECO:0000313" key="2">
    <source>
        <dbReference type="EMBL" id="KAL2552463.1"/>
    </source>
</evidence>
<dbReference type="AlphaFoldDB" id="A0ABD1WS05"/>
<gene>
    <name evidence="2" type="ORF">Fot_06082</name>
</gene>
<accession>A0ABD1WS05</accession>
<keyword evidence="3" id="KW-1185">Reference proteome</keyword>
<feature type="region of interest" description="Disordered" evidence="1">
    <location>
        <begin position="1"/>
        <end position="48"/>
    </location>
</feature>
<organism evidence="2 3">
    <name type="scientific">Forsythia ovata</name>
    <dbReference type="NCBI Taxonomy" id="205694"/>
    <lineage>
        <taxon>Eukaryota</taxon>
        <taxon>Viridiplantae</taxon>
        <taxon>Streptophyta</taxon>
        <taxon>Embryophyta</taxon>
        <taxon>Tracheophyta</taxon>
        <taxon>Spermatophyta</taxon>
        <taxon>Magnoliopsida</taxon>
        <taxon>eudicotyledons</taxon>
        <taxon>Gunneridae</taxon>
        <taxon>Pentapetalae</taxon>
        <taxon>asterids</taxon>
        <taxon>lamiids</taxon>
        <taxon>Lamiales</taxon>
        <taxon>Oleaceae</taxon>
        <taxon>Forsythieae</taxon>
        <taxon>Forsythia</taxon>
    </lineage>
</organism>
<dbReference type="Proteomes" id="UP001604277">
    <property type="component" value="Unassembled WGS sequence"/>
</dbReference>
<protein>
    <submittedName>
        <fullName evidence="2">Uncharacterized protein</fullName>
    </submittedName>
</protein>
<evidence type="ECO:0000256" key="1">
    <source>
        <dbReference type="SAM" id="MobiDB-lite"/>
    </source>
</evidence>
<proteinExistence type="predicted"/>
<reference evidence="3" key="1">
    <citation type="submission" date="2024-07" db="EMBL/GenBank/DDBJ databases">
        <title>Two chromosome-level genome assemblies of Korean endemic species Abeliophyllum distichum and Forsythia ovata (Oleaceae).</title>
        <authorList>
            <person name="Jang H."/>
        </authorList>
    </citation>
    <scope>NUCLEOTIDE SEQUENCE [LARGE SCALE GENOMIC DNA]</scope>
</reference>
<comment type="caution">
    <text evidence="2">The sequence shown here is derived from an EMBL/GenBank/DDBJ whole genome shotgun (WGS) entry which is preliminary data.</text>
</comment>
<name>A0ABD1WS05_9LAMI</name>
<dbReference type="EMBL" id="JBFOLJ010000002">
    <property type="protein sequence ID" value="KAL2552463.1"/>
    <property type="molecule type" value="Genomic_DNA"/>
</dbReference>